<dbReference type="AlphaFoldDB" id="A0A221UZ89"/>
<dbReference type="EMBL" id="CP022515">
    <property type="protein sequence ID" value="ASO06458.1"/>
    <property type="molecule type" value="Genomic_DNA"/>
</dbReference>
<protein>
    <recommendedName>
        <fullName evidence="3">Lipoprotein</fullName>
    </recommendedName>
</protein>
<dbReference type="PROSITE" id="PS51257">
    <property type="entry name" value="PROKAR_LIPOPROTEIN"/>
    <property type="match status" value="1"/>
</dbReference>
<evidence type="ECO:0000313" key="2">
    <source>
        <dbReference type="Proteomes" id="UP000204551"/>
    </source>
</evidence>
<gene>
    <name evidence="1" type="ORF">AREALGSMS7_03026</name>
</gene>
<reference evidence="1 2" key="1">
    <citation type="submission" date="2017-07" db="EMBL/GenBank/DDBJ databases">
        <title>Genome Sequence of Arenibacter algicola Strain SMS7 Isolated from a culture of the Diatom Skeletonema marinoi.</title>
        <authorList>
            <person name="Topel M."/>
            <person name="Pinder M.I.M."/>
            <person name="Johansson O.N."/>
            <person name="Kourtchenko O."/>
            <person name="Godhe A."/>
            <person name="Clarke A.K."/>
        </authorList>
    </citation>
    <scope>NUCLEOTIDE SEQUENCE [LARGE SCALE GENOMIC DNA]</scope>
    <source>
        <strain evidence="1 2">SMS7</strain>
    </source>
</reference>
<evidence type="ECO:0008006" key="3">
    <source>
        <dbReference type="Google" id="ProtNLM"/>
    </source>
</evidence>
<dbReference type="RefSeq" id="WP_093978943.1">
    <property type="nucleotide sequence ID" value="NZ_CP022515.1"/>
</dbReference>
<name>A0A221UZ89_9FLAO</name>
<organism evidence="1 2">
    <name type="scientific">Arenibacter algicola</name>
    <dbReference type="NCBI Taxonomy" id="616991"/>
    <lineage>
        <taxon>Bacteria</taxon>
        <taxon>Pseudomonadati</taxon>
        <taxon>Bacteroidota</taxon>
        <taxon>Flavobacteriia</taxon>
        <taxon>Flavobacteriales</taxon>
        <taxon>Flavobacteriaceae</taxon>
        <taxon>Arenibacter</taxon>
    </lineage>
</organism>
<dbReference type="Proteomes" id="UP000204551">
    <property type="component" value="Chromosome"/>
</dbReference>
<dbReference type="KEGG" id="aalg:AREALGSMS7_03026"/>
<evidence type="ECO:0000313" key="1">
    <source>
        <dbReference type="EMBL" id="ASO06458.1"/>
    </source>
</evidence>
<proteinExistence type="predicted"/>
<accession>A0A221UZ89</accession>
<sequence>MKKSKKNKFTHNFKTLFIANGVVMLTAIVGCSKDDGIGAAGCTNWSEKYLSQAEAYSNASVAYSNDPSVSNCNKLKTEGLNYVKALEGILKCVPTVNLAGYNADISELKAEINSTACDE</sequence>